<dbReference type="EMBL" id="CP000283">
    <property type="protein sequence ID" value="ABE37884.1"/>
    <property type="molecule type" value="Genomic_DNA"/>
</dbReference>
<dbReference type="InterPro" id="IPR002837">
    <property type="entry name" value="DUF123"/>
</dbReference>
<dbReference type="eggNOG" id="COG1833">
    <property type="taxonomic scope" value="Bacteria"/>
</dbReference>
<dbReference type="PANTHER" id="PTHR37460:SF1">
    <property type="entry name" value="ENDONUCLEASE III"/>
    <property type="match status" value="1"/>
</dbReference>
<sequence>MPQPQLAQCPDRKGAYVVALAIAAPIEIRLGKAAPAVLRAGRYLYCGSAYGPGGLRARLGRHFRKTKTLRWHVDRLTTAGEVRGAWAITQGDECELVRRLGFLTAPIDGFGASDCAHCRSHLLRWPQRIPRSAIVAALAADRSAAPVWLRAERE</sequence>
<protein>
    <recommendedName>
        <fullName evidence="3">GIY-YIG nuclease family protein</fullName>
    </recommendedName>
</protein>
<evidence type="ECO:0000313" key="1">
    <source>
        <dbReference type="EMBL" id="ABE37884.1"/>
    </source>
</evidence>
<dbReference type="STRING" id="316057.RPD_0646"/>
<organism evidence="1 2">
    <name type="scientific">Rhodopseudomonas palustris (strain BisB5)</name>
    <dbReference type="NCBI Taxonomy" id="316057"/>
    <lineage>
        <taxon>Bacteria</taxon>
        <taxon>Pseudomonadati</taxon>
        <taxon>Pseudomonadota</taxon>
        <taxon>Alphaproteobacteria</taxon>
        <taxon>Hyphomicrobiales</taxon>
        <taxon>Nitrobacteraceae</taxon>
        <taxon>Rhodopseudomonas</taxon>
    </lineage>
</organism>
<dbReference type="AlphaFoldDB" id="Q13DF5"/>
<evidence type="ECO:0008006" key="3">
    <source>
        <dbReference type="Google" id="ProtNLM"/>
    </source>
</evidence>
<dbReference type="PANTHER" id="PTHR37460">
    <property type="entry name" value="ENDONUCLEASE III"/>
    <property type="match status" value="1"/>
</dbReference>
<name>Q13DF5_RHOPS</name>
<dbReference type="HOGENOM" id="CLU_115699_0_0_5"/>
<reference evidence="1 2" key="1">
    <citation type="submission" date="2006-03" db="EMBL/GenBank/DDBJ databases">
        <title>Complete sequence of Rhodopseudomonas palustris BisB5.</title>
        <authorList>
            <consortium name="US DOE Joint Genome Institute"/>
            <person name="Copeland A."/>
            <person name="Lucas S."/>
            <person name="Lapidus A."/>
            <person name="Barry K."/>
            <person name="Detter J.C."/>
            <person name="Glavina del Rio T."/>
            <person name="Hammon N."/>
            <person name="Israni S."/>
            <person name="Dalin E."/>
            <person name="Tice H."/>
            <person name="Pitluck S."/>
            <person name="Chain P."/>
            <person name="Malfatti S."/>
            <person name="Shin M."/>
            <person name="Vergez L."/>
            <person name="Schmutz J."/>
            <person name="Larimer F."/>
            <person name="Land M."/>
            <person name="Hauser L."/>
            <person name="Pelletier D.A."/>
            <person name="Kyrpides N."/>
            <person name="Lykidis A."/>
            <person name="Oda Y."/>
            <person name="Harwood C.S."/>
            <person name="Richardson P."/>
        </authorList>
    </citation>
    <scope>NUCLEOTIDE SEQUENCE [LARGE SCALE GENOMIC DNA]</scope>
    <source>
        <strain evidence="1 2">BisB5</strain>
    </source>
</reference>
<dbReference type="Proteomes" id="UP000001818">
    <property type="component" value="Chromosome"/>
</dbReference>
<dbReference type="BioCyc" id="RPAL316057:RPD_RS03310-MONOMER"/>
<evidence type="ECO:0000313" key="2">
    <source>
        <dbReference type="Proteomes" id="UP000001818"/>
    </source>
</evidence>
<dbReference type="KEGG" id="rpd:RPD_0646"/>
<dbReference type="Pfam" id="PF01986">
    <property type="entry name" value="DUF123"/>
    <property type="match status" value="1"/>
</dbReference>
<dbReference type="CDD" id="cd10441">
    <property type="entry name" value="GIY-YIG_COG1833"/>
    <property type="match status" value="1"/>
</dbReference>
<proteinExistence type="predicted"/>
<gene>
    <name evidence="1" type="ordered locus">RPD_0646</name>
</gene>
<accession>Q13DF5</accession>